<feature type="compositionally biased region" description="Gly residues" evidence="1">
    <location>
        <begin position="627"/>
        <end position="639"/>
    </location>
</feature>
<dbReference type="InterPro" id="IPR008936">
    <property type="entry name" value="Rho_GTPase_activation_prot"/>
</dbReference>
<accession>A0A0L0C8F0</accession>
<name>A0A0L0C8F0_LUCCU</name>
<reference evidence="3 4" key="1">
    <citation type="journal article" date="2015" name="Nat. Commun.">
        <title>Lucilia cuprina genome unlocks parasitic fly biology to underpin future interventions.</title>
        <authorList>
            <person name="Anstead C.A."/>
            <person name="Korhonen P.K."/>
            <person name="Young N.D."/>
            <person name="Hall R.S."/>
            <person name="Jex A.R."/>
            <person name="Murali S.C."/>
            <person name="Hughes D.S."/>
            <person name="Lee S.F."/>
            <person name="Perry T."/>
            <person name="Stroehlein A.J."/>
            <person name="Ansell B.R."/>
            <person name="Breugelmans B."/>
            <person name="Hofmann A."/>
            <person name="Qu J."/>
            <person name="Dugan S."/>
            <person name="Lee S.L."/>
            <person name="Chao H."/>
            <person name="Dinh H."/>
            <person name="Han Y."/>
            <person name="Doddapaneni H.V."/>
            <person name="Worley K.C."/>
            <person name="Muzny D.M."/>
            <person name="Ioannidis P."/>
            <person name="Waterhouse R.M."/>
            <person name="Zdobnov E.M."/>
            <person name="James P.J."/>
            <person name="Bagnall N.H."/>
            <person name="Kotze A.C."/>
            <person name="Gibbs R.A."/>
            <person name="Richards S."/>
            <person name="Batterham P."/>
            <person name="Gasser R.B."/>
        </authorList>
    </citation>
    <scope>NUCLEOTIDE SEQUENCE [LARGE SCALE GENOMIC DNA]</scope>
    <source>
        <strain evidence="3 4">LS</strain>
        <tissue evidence="3">Full body</tissue>
    </source>
</reference>
<dbReference type="PANTHER" id="PTHR23179:SF27">
    <property type="entry name" value="RHO GTPASE ACTIVATING PROTEIN AT 71E, ISOFORM D"/>
    <property type="match status" value="1"/>
</dbReference>
<dbReference type="SUPFAM" id="SSF48350">
    <property type="entry name" value="GTPase activation domain, GAP"/>
    <property type="match status" value="1"/>
</dbReference>
<feature type="domain" description="Rho-GAP" evidence="2">
    <location>
        <begin position="43"/>
        <end position="230"/>
    </location>
</feature>
<gene>
    <name evidence="3" type="ORF">FF38_05713</name>
</gene>
<feature type="compositionally biased region" description="Polar residues" evidence="1">
    <location>
        <begin position="481"/>
        <end position="491"/>
    </location>
</feature>
<dbReference type="InterPro" id="IPR000198">
    <property type="entry name" value="RhoGAP_dom"/>
</dbReference>
<dbReference type="EMBL" id="JRES01000760">
    <property type="protein sequence ID" value="KNC28520.1"/>
    <property type="molecule type" value="Genomic_DNA"/>
</dbReference>
<feature type="region of interest" description="Disordered" evidence="1">
    <location>
        <begin position="1205"/>
        <end position="1253"/>
    </location>
</feature>
<protein>
    <recommendedName>
        <fullName evidence="2">Rho-GAP domain-containing protein</fullName>
    </recommendedName>
</protein>
<feature type="region of interest" description="Disordered" evidence="1">
    <location>
        <begin position="354"/>
        <end position="403"/>
    </location>
</feature>
<dbReference type="STRING" id="7375.A0A0L0C8F0"/>
<feature type="compositionally biased region" description="Acidic residues" evidence="1">
    <location>
        <begin position="370"/>
        <end position="399"/>
    </location>
</feature>
<feature type="compositionally biased region" description="Low complexity" evidence="1">
    <location>
        <begin position="865"/>
        <end position="881"/>
    </location>
</feature>
<feature type="compositionally biased region" description="Gly residues" evidence="1">
    <location>
        <begin position="1161"/>
        <end position="1178"/>
    </location>
</feature>
<dbReference type="Proteomes" id="UP000037069">
    <property type="component" value="Unassembled WGS sequence"/>
</dbReference>
<dbReference type="Gene3D" id="1.10.555.10">
    <property type="entry name" value="Rho GTPase activation protein"/>
    <property type="match status" value="1"/>
</dbReference>
<proteinExistence type="predicted"/>
<organism evidence="3 4">
    <name type="scientific">Lucilia cuprina</name>
    <name type="common">Green bottle fly</name>
    <name type="synonym">Australian sheep blowfly</name>
    <dbReference type="NCBI Taxonomy" id="7375"/>
    <lineage>
        <taxon>Eukaryota</taxon>
        <taxon>Metazoa</taxon>
        <taxon>Ecdysozoa</taxon>
        <taxon>Arthropoda</taxon>
        <taxon>Hexapoda</taxon>
        <taxon>Insecta</taxon>
        <taxon>Pterygota</taxon>
        <taxon>Neoptera</taxon>
        <taxon>Endopterygota</taxon>
        <taxon>Diptera</taxon>
        <taxon>Brachycera</taxon>
        <taxon>Muscomorpha</taxon>
        <taxon>Oestroidea</taxon>
        <taxon>Calliphoridae</taxon>
        <taxon>Luciliinae</taxon>
        <taxon>Lucilia</taxon>
    </lineage>
</organism>
<feature type="region of interest" description="Disordered" evidence="1">
    <location>
        <begin position="616"/>
        <end position="639"/>
    </location>
</feature>
<dbReference type="GO" id="GO:0007165">
    <property type="term" value="P:signal transduction"/>
    <property type="evidence" value="ECO:0007669"/>
    <property type="project" value="InterPro"/>
</dbReference>
<feature type="compositionally biased region" description="Polar residues" evidence="1">
    <location>
        <begin position="1135"/>
        <end position="1151"/>
    </location>
</feature>
<dbReference type="FunFam" id="1.10.555.10:FF:000032">
    <property type="entry name" value="Uncharacterized protein, isoform E"/>
    <property type="match status" value="1"/>
</dbReference>
<dbReference type="Pfam" id="PF00620">
    <property type="entry name" value="RhoGAP"/>
    <property type="match status" value="1"/>
</dbReference>
<dbReference type="PROSITE" id="PS50238">
    <property type="entry name" value="RHOGAP"/>
    <property type="match status" value="1"/>
</dbReference>
<dbReference type="PANTHER" id="PTHR23179">
    <property type="entry name" value="T-CELL ACTIVATION RHO GTPASE ACTIVATING PROTEIN-RELATED"/>
    <property type="match status" value="1"/>
</dbReference>
<feature type="region of interest" description="Disordered" evidence="1">
    <location>
        <begin position="1087"/>
        <end position="1112"/>
    </location>
</feature>
<evidence type="ECO:0000259" key="2">
    <source>
        <dbReference type="PROSITE" id="PS50238"/>
    </source>
</evidence>
<feature type="compositionally biased region" description="Low complexity" evidence="1">
    <location>
        <begin position="898"/>
        <end position="937"/>
    </location>
</feature>
<comment type="caution">
    <text evidence="3">The sequence shown here is derived from an EMBL/GenBank/DDBJ whole genome shotgun (WGS) entry which is preliminary data.</text>
</comment>
<feature type="compositionally biased region" description="Polar residues" evidence="1">
    <location>
        <begin position="888"/>
        <end position="897"/>
    </location>
</feature>
<sequence length="1305" mass="144628">MSSWAERVHRRAADFGNVVTSCGHPGSSAPTYPYRLEKVKFGVPLEEVCKNDNIPGPLLVLILKLNKESPNRRDVFRAPGHQGAMKKLIHFLQAGRLVNVDNYSVYTIASVLKKFLRKIPNGIFGRSGEEELFAIIELSNESEQIERLHKLLQSLPKYTQHLLVLLFGTFRVIASNAAHAGTGMTSEALGVSVAPSFFQSCVSDGKTARMEDVLKFKVATKIMKHIIDKFATHDLFGRENYEYYARVTGRILKVQDEWICSFQYPPPPRGKQAQQKYALQHSLEAEKTWLQCQCERWGLLAQEESRSTPALLTSSSSALDNSVVSLGVTPEHSFMESCARLSVSLEGPGLFAMTSSPLPARKPGSSVHAEDDDDDIDEDDYHNDDDDDDHEGDDDEEDNDNNHFNQHFRQQQQQHHHFTQQPLANADDDDEEFANELDISNGGNGGGANENIENLSYKANFRTCQSYSSAAATSKLKSRSAEQTPDNTFTDSQEDVDDEMTNVVKRRYKQNKKKSAINNTAQIRVQQQQQRRFRTSTTAAAATTTTNTTVSLNKSFETKNCDFLTNDYEYIAKPKINTTATTNTASSLTLKALAVDAATVQQSKSRVCSRCKRGIRHSSSCSSSTASGGGAGGAGGANGSGMTMEELRAVNRYAESTKSLSYLPQVHERQTARMRTRSEWFLGPKDGDLLCVPPNTCSNCCLSAVNLQTAGNYLGGGSTRDMRRMLDIQQQQNQQQQQQHHVNEAVNTSLYLYYKQRQQHQQQYQQLPLQRQSFHLSPEHMDTDESFASFTSGSNSINQQMNLHSMQQQLTAIQQQQQQQLHQQLQPQFNTRQAQEGQGLFLDTNYGRYDFDDKDILITTTTTTTDNHFNYNNNNNKPENNNNKDDYTISNRQHLMKTSSTTSTTTNDMTLQTLNTTPLPLSSTATNNNNNNSSSSNVSLYHLHAKNNSNNHNSNIQMKNKKSLRSLNISQYYSTESLLNPHNIDYDEKEDHDFDQELLEEPGSSKLSYQSSRLPTPQRERLDEMHLNTSQYLNSTLTSHNANTITTTTAKTTNSHHNLSSKDVLDGDITPDVDDIDYVVSTHYRHSTPMLQRRRLRQQQALRRQRLPSNSSSLYQSFNASLQAPMSSAPLGSHNRFSNTPSNSISNYESQSTLTSSTAAGAGGGSGSSGVAGSSSSGGGNIGNIRLSNSAESVQYPARRPSTRRILLGANIPRQYPLRSSLRRHKEKQKGTNNGGSTNNSSRPKSTGATVHSSTTAASAVIAGVVGVAGGSGSFLSNSNSEGLATTSNECCNMESSITFKPPRL</sequence>
<feature type="region of interest" description="Disordered" evidence="1">
    <location>
        <begin position="1126"/>
        <end position="1178"/>
    </location>
</feature>
<feature type="region of interest" description="Disordered" evidence="1">
    <location>
        <begin position="473"/>
        <end position="495"/>
    </location>
</feature>
<dbReference type="CDD" id="cd00159">
    <property type="entry name" value="RhoGAP"/>
    <property type="match status" value="1"/>
</dbReference>
<feature type="region of interest" description="Disordered" evidence="1">
    <location>
        <begin position="865"/>
        <end position="937"/>
    </location>
</feature>
<dbReference type="OrthoDB" id="9994905at2759"/>
<dbReference type="SMART" id="SM00324">
    <property type="entry name" value="RhoGAP"/>
    <property type="match status" value="1"/>
</dbReference>
<feature type="compositionally biased region" description="Low complexity" evidence="1">
    <location>
        <begin position="1231"/>
        <end position="1253"/>
    </location>
</feature>
<evidence type="ECO:0000313" key="4">
    <source>
        <dbReference type="Proteomes" id="UP000037069"/>
    </source>
</evidence>
<dbReference type="GO" id="GO:0005096">
    <property type="term" value="F:GTPase activator activity"/>
    <property type="evidence" value="ECO:0007669"/>
    <property type="project" value="TreeGrafter"/>
</dbReference>
<evidence type="ECO:0000256" key="1">
    <source>
        <dbReference type="SAM" id="MobiDB-lite"/>
    </source>
</evidence>
<keyword evidence="4" id="KW-1185">Reference proteome</keyword>
<evidence type="ECO:0000313" key="3">
    <source>
        <dbReference type="EMBL" id="KNC28520.1"/>
    </source>
</evidence>